<evidence type="ECO:0000313" key="1">
    <source>
        <dbReference type="EMBL" id="KWX12022.1"/>
    </source>
</evidence>
<evidence type="ECO:0000313" key="2">
    <source>
        <dbReference type="Proteomes" id="UP000070089"/>
    </source>
</evidence>
<reference evidence="1 2" key="1">
    <citation type="journal article" date="2015" name="Mol. Biochem. Parasitol.">
        <title>Identification of polymorphic genes for use in assemblage B genotyping assays through comparative genomics of multiple assemblage B Giardia duodenalis isolates.</title>
        <authorList>
            <person name="Wielinga C."/>
            <person name="Thompson R.C."/>
            <person name="Monis P."/>
            <person name="Ryan U."/>
        </authorList>
    </citation>
    <scope>NUCLEOTIDE SEQUENCE [LARGE SCALE GENOMIC DNA]</scope>
    <source>
        <strain evidence="1 2">BAH15c1</strain>
    </source>
</reference>
<dbReference type="AlphaFoldDB" id="A0A132NQM9"/>
<organism evidence="1 2">
    <name type="scientific">Giardia duodenalis assemblage B</name>
    <dbReference type="NCBI Taxonomy" id="1394984"/>
    <lineage>
        <taxon>Eukaryota</taxon>
        <taxon>Metamonada</taxon>
        <taxon>Diplomonadida</taxon>
        <taxon>Hexamitidae</taxon>
        <taxon>Giardiinae</taxon>
        <taxon>Giardia</taxon>
    </lineage>
</organism>
<sequence length="162" mass="18479">MNCAGVCINGINLMDRILDAIFQRIASRGHLVEQDFSDLQCFYPEELEHVAILLDAIEQITVYRPARGLFSSTFYTVVDRGQTHFVLPDEGYCSCCRPLRLQSELSEENLCSRFSIMCTFCRHLLTVKLAAALKLSIKEEIDQNRYETTFFSLISAIPNRVS</sequence>
<protein>
    <submittedName>
        <fullName evidence="1">Uncharacterized protein</fullName>
    </submittedName>
</protein>
<proteinExistence type="predicted"/>
<comment type="caution">
    <text evidence="1">The sequence shown here is derived from an EMBL/GenBank/DDBJ whole genome shotgun (WGS) entry which is preliminary data.</text>
</comment>
<accession>A0A132NQM9</accession>
<dbReference type="VEuPathDB" id="GiardiaDB:QR46_4016"/>
<dbReference type="OrthoDB" id="10252136at2759"/>
<dbReference type="Proteomes" id="UP000070089">
    <property type="component" value="Unassembled WGS sequence"/>
</dbReference>
<dbReference type="EMBL" id="JXTI01000141">
    <property type="protein sequence ID" value="KWX12022.1"/>
    <property type="molecule type" value="Genomic_DNA"/>
</dbReference>
<name>A0A132NQM9_GIAIN</name>
<gene>
    <name evidence="1" type="ORF">QR46_4016</name>
</gene>